<sequence>MSEELIDELVKLIEDNKLEDLSLLLTQESQDNAYVTLLKNSRYLVEPLKAACLIPGRAQFIDLLVTAGTDVTSCSTTGYTAAHMAACWGVVPAMRALVRLGANLKAKTVYGETAEDIAQRYGQEEVLKFFKFLAFQQKFRDEISYARSIVLTPENFTGKLSKEEKTRITKVCDEKNSWLEANYISANLLDVTEQRNDFKSKLNTVLEKVQPLEQV</sequence>
<dbReference type="InterPro" id="IPR002110">
    <property type="entry name" value="Ankyrin_rpt"/>
</dbReference>
<dbReference type="SMART" id="SM00248">
    <property type="entry name" value="ANK"/>
    <property type="match status" value="2"/>
</dbReference>
<dbReference type="PANTHER" id="PTHR24118:SF99">
    <property type="entry name" value="POTE ANKYRIN DOMAIN FAMILY MEMBER 3C-RELATED"/>
    <property type="match status" value="1"/>
</dbReference>
<dbReference type="SUPFAM" id="SSF100934">
    <property type="entry name" value="Heat shock protein 70kD (HSP70), C-terminal subdomain"/>
    <property type="match status" value="1"/>
</dbReference>
<dbReference type="InterPro" id="IPR029048">
    <property type="entry name" value="HSP70_C_sf"/>
</dbReference>
<dbReference type="PANTHER" id="PTHR24118">
    <property type="entry name" value="POTE ANKYRIN DOMAIN"/>
    <property type="match status" value="1"/>
</dbReference>
<keyword evidence="1" id="KW-0040">ANK repeat</keyword>
<name>A0AAV7KHW1_9METZ</name>
<dbReference type="Pfam" id="PF12796">
    <property type="entry name" value="Ank_2"/>
    <property type="match status" value="1"/>
</dbReference>
<proteinExistence type="predicted"/>
<feature type="repeat" description="ANK" evidence="1">
    <location>
        <begin position="77"/>
        <end position="109"/>
    </location>
</feature>
<evidence type="ECO:0000256" key="1">
    <source>
        <dbReference type="PROSITE-ProRule" id="PRU00023"/>
    </source>
</evidence>
<accession>A0AAV7KHW1</accession>
<dbReference type="InterPro" id="IPR036770">
    <property type="entry name" value="Ankyrin_rpt-contain_sf"/>
</dbReference>
<gene>
    <name evidence="2" type="ORF">LOD99_13719</name>
</gene>
<dbReference type="AlphaFoldDB" id="A0AAV7KHW1"/>
<evidence type="ECO:0000313" key="3">
    <source>
        <dbReference type="Proteomes" id="UP001165289"/>
    </source>
</evidence>
<dbReference type="Proteomes" id="UP001165289">
    <property type="component" value="Unassembled WGS sequence"/>
</dbReference>
<organism evidence="2 3">
    <name type="scientific">Oopsacas minuta</name>
    <dbReference type="NCBI Taxonomy" id="111878"/>
    <lineage>
        <taxon>Eukaryota</taxon>
        <taxon>Metazoa</taxon>
        <taxon>Porifera</taxon>
        <taxon>Hexactinellida</taxon>
        <taxon>Hexasterophora</taxon>
        <taxon>Lyssacinosida</taxon>
        <taxon>Leucopsacidae</taxon>
        <taxon>Oopsacas</taxon>
    </lineage>
</organism>
<dbReference type="Gene3D" id="1.20.1270.10">
    <property type="match status" value="1"/>
</dbReference>
<dbReference type="EMBL" id="JAKMXF010000022">
    <property type="protein sequence ID" value="KAI6660996.1"/>
    <property type="molecule type" value="Genomic_DNA"/>
</dbReference>
<evidence type="ECO:0000313" key="2">
    <source>
        <dbReference type="EMBL" id="KAI6660996.1"/>
    </source>
</evidence>
<comment type="caution">
    <text evidence="2">The sequence shown here is derived from an EMBL/GenBank/DDBJ whole genome shotgun (WGS) entry which is preliminary data.</text>
</comment>
<dbReference type="SUPFAM" id="SSF48403">
    <property type="entry name" value="Ankyrin repeat"/>
    <property type="match status" value="1"/>
</dbReference>
<dbReference type="PROSITE" id="PS50088">
    <property type="entry name" value="ANK_REPEAT"/>
    <property type="match status" value="1"/>
</dbReference>
<protein>
    <submittedName>
        <fullName evidence="2">Ankyrin repeat domain-containing protein 45-like</fullName>
    </submittedName>
</protein>
<keyword evidence="3" id="KW-1185">Reference proteome</keyword>
<reference evidence="2 3" key="1">
    <citation type="journal article" date="2023" name="BMC Biol.">
        <title>The compact genome of the sponge Oopsacas minuta (Hexactinellida) is lacking key metazoan core genes.</title>
        <authorList>
            <person name="Santini S."/>
            <person name="Schenkelaars Q."/>
            <person name="Jourda C."/>
            <person name="Duchesne M."/>
            <person name="Belahbib H."/>
            <person name="Rocher C."/>
            <person name="Selva M."/>
            <person name="Riesgo A."/>
            <person name="Vervoort M."/>
            <person name="Leys S.P."/>
            <person name="Kodjabachian L."/>
            <person name="Le Bivic A."/>
            <person name="Borchiellini C."/>
            <person name="Claverie J.M."/>
            <person name="Renard E."/>
        </authorList>
    </citation>
    <scope>NUCLEOTIDE SEQUENCE [LARGE SCALE GENOMIC DNA]</scope>
    <source>
        <strain evidence="2">SPO-2</strain>
    </source>
</reference>
<dbReference type="Gene3D" id="1.25.40.20">
    <property type="entry name" value="Ankyrin repeat-containing domain"/>
    <property type="match status" value="1"/>
</dbReference>